<evidence type="ECO:0008006" key="3">
    <source>
        <dbReference type="Google" id="ProtNLM"/>
    </source>
</evidence>
<proteinExistence type="predicted"/>
<dbReference type="Proteomes" id="UP000016183">
    <property type="component" value="Unassembled WGS sequence"/>
</dbReference>
<comment type="caution">
    <text evidence="1">The sequence shown here is derived from an EMBL/GenBank/DDBJ whole genome shotgun (WGS) entry which is preliminary data.</text>
</comment>
<accession>M2BYQ8</accession>
<feature type="non-terminal residue" evidence="1">
    <location>
        <position position="30"/>
    </location>
</feature>
<name>M2BYQ8_TREDN</name>
<sequence length="30" mass="3535">MQSKNRLFITILFLFILILLYGCKTTDNNT</sequence>
<evidence type="ECO:0000313" key="2">
    <source>
        <dbReference type="Proteomes" id="UP000016183"/>
    </source>
</evidence>
<reference evidence="1 2" key="1">
    <citation type="submission" date="2012-01" db="EMBL/GenBank/DDBJ databases">
        <title>The Genome Sequence of Treponema denticola SP33.</title>
        <authorList>
            <consortium name="The Broad Institute Genome Sequencing Platform"/>
            <person name="Earl A."/>
            <person name="Ward D."/>
            <person name="Feldgarden M."/>
            <person name="Gevers D."/>
            <person name="Blanton J.M."/>
            <person name="Fenno C.J."/>
            <person name="Baranova O.V."/>
            <person name="Mathney J."/>
            <person name="Dewhirst F.E."/>
            <person name="Izard J."/>
            <person name="Young S.K."/>
            <person name="Zeng Q."/>
            <person name="Gargeya S."/>
            <person name="Fitzgerald M."/>
            <person name="Haas B."/>
            <person name="Abouelleil A."/>
            <person name="Alvarado L."/>
            <person name="Arachchi H.M."/>
            <person name="Berlin A."/>
            <person name="Chapman S.B."/>
            <person name="Gearin G."/>
            <person name="Goldberg J."/>
            <person name="Griggs A."/>
            <person name="Gujja S."/>
            <person name="Hansen M."/>
            <person name="Heiman D."/>
            <person name="Howarth C."/>
            <person name="Larimer J."/>
            <person name="Lui A."/>
            <person name="MacDonald P.J.P."/>
            <person name="McCowen C."/>
            <person name="Montmayeur A."/>
            <person name="Murphy C."/>
            <person name="Neiman D."/>
            <person name="Pearson M."/>
            <person name="Priest M."/>
            <person name="Roberts A."/>
            <person name="Saif S."/>
            <person name="Shea T."/>
            <person name="Sisk P."/>
            <person name="Stolte C."/>
            <person name="Sykes S."/>
            <person name="Wortman J."/>
            <person name="Nusbaum C."/>
            <person name="Birren B."/>
        </authorList>
    </citation>
    <scope>NUCLEOTIDE SEQUENCE [LARGE SCALE GENOMIC DNA]</scope>
    <source>
        <strain evidence="1 2">SP33</strain>
    </source>
</reference>
<dbReference type="HOGENOM" id="CLU_3407771_0_0_12"/>
<dbReference type="EMBL" id="AGDZ01000014">
    <property type="protein sequence ID" value="EMB26623.1"/>
    <property type="molecule type" value="Genomic_DNA"/>
</dbReference>
<evidence type="ECO:0000313" key="1">
    <source>
        <dbReference type="EMBL" id="EMB26623.1"/>
    </source>
</evidence>
<protein>
    <recommendedName>
        <fullName evidence="3">Lipoprotein</fullName>
    </recommendedName>
</protein>
<gene>
    <name evidence="1" type="ORF">HMPREF9733_00494</name>
</gene>
<dbReference type="AlphaFoldDB" id="M2BYQ8"/>
<dbReference type="PROSITE" id="PS51257">
    <property type="entry name" value="PROKAR_LIPOPROTEIN"/>
    <property type="match status" value="1"/>
</dbReference>
<organism evidence="1 2">
    <name type="scientific">Treponema denticola SP33</name>
    <dbReference type="NCBI Taxonomy" id="999437"/>
    <lineage>
        <taxon>Bacteria</taxon>
        <taxon>Pseudomonadati</taxon>
        <taxon>Spirochaetota</taxon>
        <taxon>Spirochaetia</taxon>
        <taxon>Spirochaetales</taxon>
        <taxon>Treponemataceae</taxon>
        <taxon>Treponema</taxon>
    </lineage>
</organism>